<evidence type="ECO:0000313" key="1">
    <source>
        <dbReference type="EMBL" id="MDR6605238.1"/>
    </source>
</evidence>
<sequence>MNSNIHRRTPALAATDGRGMAVRQVAYLRAVVSDKPVARISTQQNDAAGRLVVQRDPRFSSAATRPNQTTLYSLSGAALLTDSVDAGWRLSLTGETGQVLEQWDGRGSHWQNEYDDLRRPIALHEYALGVDLRTVERLTYADNSAEFAERNQCGSLIRNDDSSGTVWFRQVALNGGLACQTRRFLPDQAGVSANWPANEVDRDLLLQPGEGYTSESRYGPSGEVLEQIDAGGHLQQFKFDRTGQLQRIDLTLKGQALQPLLRAADYNAAGQLLTQTTGNNVTSVASYQPENGRLECLTATTSTRRHLQEMSYEYDPVGNILRLVDHTQADSYFDNQRVAAENAYTYDSLYQLTSAKGRETAGAGQNPGLPELNIPSPIDPARLLNYSEYYEYDAGGNRTLLRHESDKNPFSRQMYVDPQSNRALPWNEGEAVPDFSRHFDANGNLQYLASGTQPIIWDARNQLQCVINVQRSTGINNGEWYRYSAAGERVVKFSTRQARTVTHQDVVHYLPGLEVRTADDGEELQVIHVQLARGSVRCLHWVKGPPDGIDNGQLRYSIDDHLGSSCLELDQQAAVVSHEGYYPYGGTAWWAARSKIDADYKTIRYSGKERDDSGLYYYGARYYAGWLGRWINPDPAGNIDGLNLYRMTGNNPISYIDLFGNVRTAINKDIHLIWVGEDANKLKPLTDNINNTATQADGYKVHLYLDSAKEDNFSNIVEELKIHDFIPLRGSELFNDFQNSQTATIYNDFRSGSPLNFAHAVDVLRMFIVEKKGGIYSDVDDYYFHDDTDMHLRLGDRSIGAEPDELRTLPPVSVPWEAASTRRGVYINNSSFAAHPGNTVLKEISKEMVARYNKIFDLKQYNDDNDFIGEGILHQEPVDRFKIMSSMVGPGLLTDVYKRIDNEIGPAIENTVASFFGKKFDQHTIEKTNRKLALGLFIRSGDLASWRRPL</sequence>
<proteinExistence type="predicted"/>
<keyword evidence="2" id="KW-1185">Reference proteome</keyword>
<organism evidence="1 2">
    <name type="scientific">Pseudomonas synxantha</name>
    <dbReference type="NCBI Taxonomy" id="47883"/>
    <lineage>
        <taxon>Bacteria</taxon>
        <taxon>Pseudomonadati</taxon>
        <taxon>Pseudomonadota</taxon>
        <taxon>Gammaproteobacteria</taxon>
        <taxon>Pseudomonadales</taxon>
        <taxon>Pseudomonadaceae</taxon>
        <taxon>Pseudomonas</taxon>
    </lineage>
</organism>
<dbReference type="EMBL" id="JAVDSD010000001">
    <property type="protein sequence ID" value="MDR6605238.1"/>
    <property type="molecule type" value="Genomic_DNA"/>
</dbReference>
<dbReference type="Proteomes" id="UP001259420">
    <property type="component" value="Unassembled WGS sequence"/>
</dbReference>
<name>A0ACC6JFE4_9PSED</name>
<evidence type="ECO:0000313" key="2">
    <source>
        <dbReference type="Proteomes" id="UP001259420"/>
    </source>
</evidence>
<accession>A0ACC6JFE4</accession>
<gene>
    <name evidence="1" type="ORF">J2X87_000289</name>
</gene>
<comment type="caution">
    <text evidence="1">The sequence shown here is derived from an EMBL/GenBank/DDBJ whole genome shotgun (WGS) entry which is preliminary data.</text>
</comment>
<protein>
    <submittedName>
        <fullName evidence="1">Insecticidal toxin complex protein TccC</fullName>
    </submittedName>
</protein>
<reference evidence="1" key="1">
    <citation type="submission" date="2023-07" db="EMBL/GenBank/DDBJ databases">
        <title>Sorghum-associated microbial communities from plants grown in Nebraska, USA.</title>
        <authorList>
            <person name="Schachtman D."/>
        </authorList>
    </citation>
    <scope>NUCLEOTIDE SEQUENCE</scope>
    <source>
        <strain evidence="1">BE46</strain>
    </source>
</reference>